<accession>A0AAV4XHG1</accession>
<name>A0AAV4XHG1_CAEEX</name>
<comment type="caution">
    <text evidence="2">The sequence shown here is derived from an EMBL/GenBank/DDBJ whole genome shotgun (WGS) entry which is preliminary data.</text>
</comment>
<dbReference type="AlphaFoldDB" id="A0AAV4XHG1"/>
<organism evidence="2 3">
    <name type="scientific">Caerostris extrusa</name>
    <name type="common">Bark spider</name>
    <name type="synonym">Caerostris bankana</name>
    <dbReference type="NCBI Taxonomy" id="172846"/>
    <lineage>
        <taxon>Eukaryota</taxon>
        <taxon>Metazoa</taxon>
        <taxon>Ecdysozoa</taxon>
        <taxon>Arthropoda</taxon>
        <taxon>Chelicerata</taxon>
        <taxon>Arachnida</taxon>
        <taxon>Araneae</taxon>
        <taxon>Araneomorphae</taxon>
        <taxon>Entelegynae</taxon>
        <taxon>Araneoidea</taxon>
        <taxon>Araneidae</taxon>
        <taxon>Caerostris</taxon>
    </lineage>
</organism>
<sequence length="327" mass="37986">MWHKQVGQQRQSTASEDETKKRINHKEVIRRKRISSSEDCSIESGFNGTIEESIFSDLFKKCWKIIIPPGSFVRIILERYTSTEGCEYSTIEVTIPDQYESYTLCADDYRYVPIIGSDDVKIVFNINAPYSFSSSFKMKYQMGKYLFMYNHQTYFLLSSSYRVRENKFPISVLSSVFLFPLFTARYYVTGISSSEDCSIESGFNGTIEESIFSDLFKKCWKIIVPPGSFVRIILERYTSTEGCEYSTIEVTIPDQYESHTLCADDYRYVPIIGSDDVKIVFNINTPYSFSSSFKIKYQMVIMLKKHNSEAPEEDENLFLLFSGNRRQ</sequence>
<proteinExistence type="predicted"/>
<evidence type="ECO:0000256" key="1">
    <source>
        <dbReference type="SAM" id="MobiDB-lite"/>
    </source>
</evidence>
<feature type="region of interest" description="Disordered" evidence="1">
    <location>
        <begin position="1"/>
        <end position="22"/>
    </location>
</feature>
<feature type="compositionally biased region" description="Polar residues" evidence="1">
    <location>
        <begin position="1"/>
        <end position="14"/>
    </location>
</feature>
<protein>
    <recommendedName>
        <fullName evidence="4">CUB domain-containing protein</fullName>
    </recommendedName>
</protein>
<reference evidence="2 3" key="1">
    <citation type="submission" date="2021-06" db="EMBL/GenBank/DDBJ databases">
        <title>Caerostris extrusa draft genome.</title>
        <authorList>
            <person name="Kono N."/>
            <person name="Arakawa K."/>
        </authorList>
    </citation>
    <scope>NUCLEOTIDE SEQUENCE [LARGE SCALE GENOMIC DNA]</scope>
</reference>
<evidence type="ECO:0000313" key="3">
    <source>
        <dbReference type="Proteomes" id="UP001054945"/>
    </source>
</evidence>
<dbReference type="EMBL" id="BPLR01017643">
    <property type="protein sequence ID" value="GIY93213.1"/>
    <property type="molecule type" value="Genomic_DNA"/>
</dbReference>
<evidence type="ECO:0000313" key="2">
    <source>
        <dbReference type="EMBL" id="GIY93213.1"/>
    </source>
</evidence>
<dbReference type="Proteomes" id="UP001054945">
    <property type="component" value="Unassembled WGS sequence"/>
</dbReference>
<gene>
    <name evidence="2" type="ORF">CEXT_525171</name>
</gene>
<evidence type="ECO:0008006" key="4">
    <source>
        <dbReference type="Google" id="ProtNLM"/>
    </source>
</evidence>
<keyword evidence="3" id="KW-1185">Reference proteome</keyword>